<keyword evidence="1" id="KW-0472">Membrane</keyword>
<evidence type="ECO:0000256" key="1">
    <source>
        <dbReference type="SAM" id="Phobius"/>
    </source>
</evidence>
<keyword evidence="1" id="KW-0812">Transmembrane</keyword>
<dbReference type="STRING" id="39950.BCB69_00515"/>
<feature type="transmembrane region" description="Helical" evidence="1">
    <location>
        <begin position="12"/>
        <end position="39"/>
    </location>
</feature>
<protein>
    <submittedName>
        <fullName evidence="2">Uncharacterized protein</fullName>
    </submittedName>
</protein>
<dbReference type="Proteomes" id="UP000094757">
    <property type="component" value="Chromosome"/>
</dbReference>
<dbReference type="Proteomes" id="UP000266262">
    <property type="component" value="Unassembled WGS sequence"/>
</dbReference>
<keyword evidence="5" id="KW-1185">Reference proteome</keyword>
<dbReference type="AlphaFoldDB" id="A0A1B3WCB0"/>
<accession>A0A1B3WCB0</accession>
<evidence type="ECO:0000313" key="3">
    <source>
        <dbReference type="EMBL" id="RID94442.1"/>
    </source>
</evidence>
<reference evidence="2" key="1">
    <citation type="submission" date="2016-08" db="EMBL/GenBank/DDBJ databases">
        <authorList>
            <person name="Seilhamer J.J."/>
        </authorList>
    </citation>
    <scope>NUCLEOTIDE SEQUENCE [LARGE SCALE GENOMIC DNA]</scope>
    <source>
        <strain evidence="2">F0677</strain>
    </source>
</reference>
<organism evidence="2 4">
    <name type="scientific">Dialister pneumosintes</name>
    <dbReference type="NCBI Taxonomy" id="39950"/>
    <lineage>
        <taxon>Bacteria</taxon>
        <taxon>Bacillati</taxon>
        <taxon>Bacillota</taxon>
        <taxon>Negativicutes</taxon>
        <taxon>Veillonellales</taxon>
        <taxon>Veillonellaceae</taxon>
        <taxon>Dialister</taxon>
    </lineage>
</organism>
<sequence length="73" mass="8241">MTHLSGFLHRGLASAAVSLMHVVPGEIVYYCVLLFVFIMQYNSMSAWNNSLYNGLLSLKKTVFFMQGVFLFSV</sequence>
<reference evidence="4" key="2">
    <citation type="submission" date="2016-08" db="EMBL/GenBank/DDBJ databases">
        <authorList>
            <person name="Holder M.E."/>
            <person name="Ajami N.J."/>
            <person name="Petrosino J.F."/>
        </authorList>
    </citation>
    <scope>NUCLEOTIDE SEQUENCE [LARGE SCALE GENOMIC DNA]</scope>
    <source>
        <strain evidence="4">F0677</strain>
    </source>
</reference>
<keyword evidence="1" id="KW-1133">Transmembrane helix</keyword>
<evidence type="ECO:0000313" key="4">
    <source>
        <dbReference type="Proteomes" id="UP000094757"/>
    </source>
</evidence>
<dbReference type="KEGG" id="dpn:BCB69_00515"/>
<proteinExistence type="predicted"/>
<evidence type="ECO:0000313" key="5">
    <source>
        <dbReference type="Proteomes" id="UP000266262"/>
    </source>
</evidence>
<gene>
    <name evidence="2" type="ORF">BCB69_00515</name>
    <name evidence="3" type="ORF">DX915_02675</name>
</gene>
<name>A0A1B3WCB0_9FIRM</name>
<dbReference type="EMBL" id="QWKU01000001">
    <property type="protein sequence ID" value="RID94442.1"/>
    <property type="molecule type" value="Genomic_DNA"/>
</dbReference>
<dbReference type="EMBL" id="CP017037">
    <property type="protein sequence ID" value="AOH38608.1"/>
    <property type="molecule type" value="Genomic_DNA"/>
</dbReference>
<reference evidence="3 5" key="3">
    <citation type="submission" date="2018-08" db="EMBL/GenBank/DDBJ databases">
        <title>Draft genome sequence of Dialister pneumosintes KCOM 1685.</title>
        <authorList>
            <person name="Kook J.-K."/>
            <person name="Park S.-N."/>
            <person name="Lim Y.K."/>
        </authorList>
    </citation>
    <scope>NUCLEOTIDE SEQUENCE [LARGE SCALE GENOMIC DNA]</scope>
    <source>
        <strain evidence="3 5">KCOM 1685</strain>
    </source>
</reference>
<evidence type="ECO:0000313" key="2">
    <source>
        <dbReference type="EMBL" id="AOH38608.1"/>
    </source>
</evidence>